<protein>
    <submittedName>
        <fullName evidence="2">Uncharacterized protein</fullName>
    </submittedName>
</protein>
<keyword evidence="3" id="KW-1185">Reference proteome</keyword>
<organism evidence="2 3">
    <name type="scientific">Roseicella aerolata</name>
    <dbReference type="NCBI Taxonomy" id="2883479"/>
    <lineage>
        <taxon>Bacteria</taxon>
        <taxon>Pseudomonadati</taxon>
        <taxon>Pseudomonadota</taxon>
        <taxon>Alphaproteobacteria</taxon>
        <taxon>Acetobacterales</taxon>
        <taxon>Roseomonadaceae</taxon>
        <taxon>Roseicella</taxon>
    </lineage>
</organism>
<proteinExistence type="predicted"/>
<evidence type="ECO:0000313" key="3">
    <source>
        <dbReference type="Proteomes" id="UP001139311"/>
    </source>
</evidence>
<name>A0A9X1LD27_9PROT</name>
<dbReference type="AlphaFoldDB" id="A0A9X1LD27"/>
<sequence>MSAAVIAGFVAASLSVRCAVGSLGSGSASGALLLSILIMWIVGIATTAFGAGGIAFYGLGLAELWWCDRRRRKERADPR</sequence>
<keyword evidence="1" id="KW-0472">Membrane</keyword>
<keyword evidence="1" id="KW-0812">Transmembrane</keyword>
<feature type="transmembrane region" description="Helical" evidence="1">
    <location>
        <begin position="34"/>
        <end position="66"/>
    </location>
</feature>
<dbReference type="Proteomes" id="UP001139311">
    <property type="component" value="Unassembled WGS sequence"/>
</dbReference>
<reference evidence="2" key="1">
    <citation type="submission" date="2021-10" db="EMBL/GenBank/DDBJ databases">
        <title>Roseicella aerolatum sp. nov., isolated from aerosols of e-waste dismantling site.</title>
        <authorList>
            <person name="Qin T."/>
        </authorList>
    </citation>
    <scope>NUCLEOTIDE SEQUENCE</scope>
    <source>
        <strain evidence="2">GB24</strain>
    </source>
</reference>
<accession>A0A9X1LD27</accession>
<gene>
    <name evidence="2" type="ORF">LHA35_21305</name>
</gene>
<evidence type="ECO:0000313" key="2">
    <source>
        <dbReference type="EMBL" id="MCB4824272.1"/>
    </source>
</evidence>
<dbReference type="RefSeq" id="WP_226611814.1">
    <property type="nucleotide sequence ID" value="NZ_JAJAQI010000039.1"/>
</dbReference>
<evidence type="ECO:0000256" key="1">
    <source>
        <dbReference type="SAM" id="Phobius"/>
    </source>
</evidence>
<comment type="caution">
    <text evidence="2">The sequence shown here is derived from an EMBL/GenBank/DDBJ whole genome shotgun (WGS) entry which is preliminary data.</text>
</comment>
<keyword evidence="1" id="KW-1133">Transmembrane helix</keyword>
<dbReference type="EMBL" id="JAJAQI010000039">
    <property type="protein sequence ID" value="MCB4824272.1"/>
    <property type="molecule type" value="Genomic_DNA"/>
</dbReference>